<dbReference type="AlphaFoldDB" id="A0A6V7HHL5"/>
<protein>
    <recommendedName>
        <fullName evidence="4">Protein G12</fullName>
    </recommendedName>
</protein>
<organism evidence="2 3">
    <name type="scientific">Heterotrigona itama</name>
    <dbReference type="NCBI Taxonomy" id="395501"/>
    <lineage>
        <taxon>Eukaryota</taxon>
        <taxon>Metazoa</taxon>
        <taxon>Ecdysozoa</taxon>
        <taxon>Arthropoda</taxon>
        <taxon>Hexapoda</taxon>
        <taxon>Insecta</taxon>
        <taxon>Pterygota</taxon>
        <taxon>Neoptera</taxon>
        <taxon>Endopterygota</taxon>
        <taxon>Hymenoptera</taxon>
        <taxon>Apocrita</taxon>
        <taxon>Aculeata</taxon>
        <taxon>Apoidea</taxon>
        <taxon>Anthophila</taxon>
        <taxon>Apidae</taxon>
        <taxon>Heterotrigona</taxon>
    </lineage>
</organism>
<name>A0A6V7HHL5_9HYME</name>
<dbReference type="OrthoDB" id="7882129at2759"/>
<feature type="non-terminal residue" evidence="2">
    <location>
        <position position="394"/>
    </location>
</feature>
<evidence type="ECO:0000256" key="1">
    <source>
        <dbReference type="SAM" id="SignalP"/>
    </source>
</evidence>
<keyword evidence="1" id="KW-0732">Signal</keyword>
<dbReference type="PANTHER" id="PTHR21163">
    <property type="entry name" value="PROTEIN G12"/>
    <property type="match status" value="1"/>
</dbReference>
<dbReference type="Pfam" id="PF06757">
    <property type="entry name" value="Ins_allergen_rp"/>
    <property type="match status" value="1"/>
</dbReference>
<dbReference type="InterPro" id="IPR010629">
    <property type="entry name" value="Ins_allergen"/>
</dbReference>
<proteinExistence type="predicted"/>
<dbReference type="PANTHER" id="PTHR21163:SF1">
    <property type="entry name" value="PROTEIN G12"/>
    <property type="match status" value="1"/>
</dbReference>
<dbReference type="EMBL" id="CAJDYZ010011773">
    <property type="protein sequence ID" value="CAD1479994.1"/>
    <property type="molecule type" value="Genomic_DNA"/>
</dbReference>
<accession>A0A6V7HHL5</accession>
<feature type="chain" id="PRO_5028348112" description="Protein G12" evidence="1">
    <location>
        <begin position="24"/>
        <end position="394"/>
    </location>
</feature>
<sequence length="394" mass="44341">EVARTSLFLLLFVLLVLVEEGQSERVVEPCGNREDASVKTPLTFLLKVSATCSNMVLFYLSNGCCCYSGAIRCTRCLLLSRLISETSATSVNEPPSSMADEIDRFKPICDLPGQTAKKDRNCLRLIERLRGKVENSSINLPLKDTVDSFYFEDNRAATLELSMKNNLPGRLLVVTMRFALAIAAILATASHLNAYELPKVGSGALARELQDFINLFPIDDVLEYTRVYLSRDKEFQWALNFMQNEEMKAFLNDVESSPEFATLMEYLVENGLDGYALFNTVKEVMEGQLAIENVHSNLRIIGGLAGYVADATTAALLTNMQNLFENKVATSKVFKNFVREILSGRYDKLFTSTFTNTHFQRVLHQLHYLQLDDETFHANFYLLFIAKALANVHN</sequence>
<gene>
    <name evidence="2" type="ORF">MHI_LOCUS892342</name>
</gene>
<comment type="caution">
    <text evidence="2">The sequence shown here is derived from an EMBL/GenBank/DDBJ whole genome shotgun (WGS) entry which is preliminary data.</text>
</comment>
<evidence type="ECO:0000313" key="3">
    <source>
        <dbReference type="Proteomes" id="UP000752696"/>
    </source>
</evidence>
<feature type="signal peptide" evidence="1">
    <location>
        <begin position="1"/>
        <end position="23"/>
    </location>
</feature>
<keyword evidence="3" id="KW-1185">Reference proteome</keyword>
<evidence type="ECO:0008006" key="4">
    <source>
        <dbReference type="Google" id="ProtNLM"/>
    </source>
</evidence>
<reference evidence="2" key="1">
    <citation type="submission" date="2020-07" db="EMBL/GenBank/DDBJ databases">
        <authorList>
            <person name="Nazaruddin N."/>
        </authorList>
    </citation>
    <scope>NUCLEOTIDE SEQUENCE</scope>
</reference>
<evidence type="ECO:0000313" key="2">
    <source>
        <dbReference type="EMBL" id="CAD1479994.1"/>
    </source>
</evidence>
<dbReference type="Proteomes" id="UP000752696">
    <property type="component" value="Unassembled WGS sequence"/>
</dbReference>